<comment type="caution">
    <text evidence="1">The sequence shown here is derived from an EMBL/GenBank/DDBJ whole genome shotgun (WGS) entry which is preliminary data.</text>
</comment>
<evidence type="ECO:0000313" key="1">
    <source>
        <dbReference type="EMBL" id="MFC3963068.1"/>
    </source>
</evidence>
<dbReference type="EMBL" id="JBHSAX010000013">
    <property type="protein sequence ID" value="MFC3963068.1"/>
    <property type="molecule type" value="Genomic_DNA"/>
</dbReference>
<dbReference type="Gene3D" id="1.10.287.1060">
    <property type="entry name" value="ESAT-6-like"/>
    <property type="match status" value="1"/>
</dbReference>
<organism evidence="1 2">
    <name type="scientific">Nocardia jiangsuensis</name>
    <dbReference type="NCBI Taxonomy" id="1691563"/>
    <lineage>
        <taxon>Bacteria</taxon>
        <taxon>Bacillati</taxon>
        <taxon>Actinomycetota</taxon>
        <taxon>Actinomycetes</taxon>
        <taxon>Mycobacteriales</taxon>
        <taxon>Nocardiaceae</taxon>
        <taxon>Nocardia</taxon>
    </lineage>
</organism>
<keyword evidence="2" id="KW-1185">Reference proteome</keyword>
<gene>
    <name evidence="1" type="ORF">ACFO0B_13820</name>
</gene>
<dbReference type="SUPFAM" id="SSF140453">
    <property type="entry name" value="EsxAB dimer-like"/>
    <property type="match status" value="1"/>
</dbReference>
<accession>A0ABV8DST3</accession>
<evidence type="ECO:0000313" key="2">
    <source>
        <dbReference type="Proteomes" id="UP001595696"/>
    </source>
</evidence>
<dbReference type="InterPro" id="IPR036689">
    <property type="entry name" value="ESAT-6-like_sf"/>
</dbReference>
<proteinExistence type="predicted"/>
<protein>
    <submittedName>
        <fullName evidence="1">WXG100 family type VII secretion target</fullName>
    </submittedName>
</protein>
<sequence>MSGKPIHVNFSAADAATGNVGSLVAAMETNTANLRKIYQQLLQEFQGSGGTGYETVMANFDSKLTAYDGSVNNVKAKLVQNVNTGGIHHETDIAQGNRFLGV</sequence>
<reference evidence="2" key="1">
    <citation type="journal article" date="2019" name="Int. J. Syst. Evol. Microbiol.">
        <title>The Global Catalogue of Microorganisms (GCM) 10K type strain sequencing project: providing services to taxonomists for standard genome sequencing and annotation.</title>
        <authorList>
            <consortium name="The Broad Institute Genomics Platform"/>
            <consortium name="The Broad Institute Genome Sequencing Center for Infectious Disease"/>
            <person name="Wu L."/>
            <person name="Ma J."/>
        </authorList>
    </citation>
    <scope>NUCLEOTIDE SEQUENCE [LARGE SCALE GENOMIC DNA]</scope>
    <source>
        <strain evidence="2">CGMCC 4.7330</strain>
    </source>
</reference>
<name>A0ABV8DST3_9NOCA</name>
<dbReference type="Proteomes" id="UP001595696">
    <property type="component" value="Unassembled WGS sequence"/>
</dbReference>
<dbReference type="RefSeq" id="WP_378612801.1">
    <property type="nucleotide sequence ID" value="NZ_JBHSAX010000013.1"/>
</dbReference>